<accession>Q6ABF8</accession>
<dbReference type="EMBL" id="AE017283">
    <property type="protein sequence ID" value="AAT81908.1"/>
    <property type="molecule type" value="Genomic_DNA"/>
</dbReference>
<evidence type="ECO:0000313" key="1">
    <source>
        <dbReference type="EMBL" id="AAT81908.1"/>
    </source>
</evidence>
<name>Q6ABF8_CUTAK</name>
<dbReference type="Gene3D" id="3.40.960.10">
    <property type="entry name" value="VSR Endonuclease"/>
    <property type="match status" value="1"/>
</dbReference>
<protein>
    <recommendedName>
        <fullName evidence="3">DUF559 domain-containing protein</fullName>
    </recommendedName>
</protein>
<dbReference type="HOGENOM" id="CLU_052626_7_0_11"/>
<proteinExistence type="predicted"/>
<dbReference type="EnsemblBacteria" id="AAT81908">
    <property type="protein sequence ID" value="AAT81908"/>
    <property type="gene ID" value="PPA0150"/>
</dbReference>
<organism evidence="1 2">
    <name type="scientific">Cutibacterium acnes (strain DSM 16379 / KPA171202)</name>
    <name type="common">Propionibacterium acnes</name>
    <dbReference type="NCBI Taxonomy" id="267747"/>
    <lineage>
        <taxon>Bacteria</taxon>
        <taxon>Bacillati</taxon>
        <taxon>Actinomycetota</taxon>
        <taxon>Actinomycetes</taxon>
        <taxon>Propionibacteriales</taxon>
        <taxon>Propionibacteriaceae</taxon>
        <taxon>Cutibacterium</taxon>
    </lineage>
</organism>
<dbReference type="AlphaFoldDB" id="Q6ABF8"/>
<evidence type="ECO:0000313" key="2">
    <source>
        <dbReference type="Proteomes" id="UP000000603"/>
    </source>
</evidence>
<dbReference type="Proteomes" id="UP000000603">
    <property type="component" value="Chromosome"/>
</dbReference>
<dbReference type="KEGG" id="pac:PPA0150"/>
<evidence type="ECO:0008006" key="3">
    <source>
        <dbReference type="Google" id="ProtNLM"/>
    </source>
</evidence>
<dbReference type="eggNOG" id="COG2852">
    <property type="taxonomic scope" value="Bacteria"/>
</dbReference>
<reference evidence="1 2" key="1">
    <citation type="journal article" date="2004" name="Science">
        <title>The complete genome sequence of Propionibacterium acnes, a commensal of human skin.</title>
        <authorList>
            <person name="Bruggemann H."/>
            <person name="Henne A."/>
            <person name="Hoster F."/>
            <person name="Liesegang H."/>
            <person name="Wiezer A."/>
            <person name="Strittmatter A."/>
            <person name="Hujer S."/>
            <person name="Durre P."/>
            <person name="Gottschalk G."/>
        </authorList>
    </citation>
    <scope>NUCLEOTIDE SEQUENCE [LARGE SCALE GENOMIC DNA]</scope>
    <source>
        <strain evidence="2">DSM 16379 / KPA171202</strain>
    </source>
</reference>
<dbReference type="SUPFAM" id="SSF52980">
    <property type="entry name" value="Restriction endonuclease-like"/>
    <property type="match status" value="1"/>
</dbReference>
<dbReference type="InterPro" id="IPR011335">
    <property type="entry name" value="Restrct_endonuc-II-like"/>
</dbReference>
<sequence>MSTPAGVVHRTENGWRKSAPPTTTFSVRNLGERLDRRGVARIYRHSYVRGQADRAVARGEAVRILPGVVAASAVARDPRIIIRALLLWHRDIVLVGKAALIMLGMKAPGTTRPMDFYGVKDVEAFSTTRCLTRPGIRVRRWHIPHWFITEREQIRIATAEVSVLILAIQGEWGWVCEALRQRVVTPESCRQARKSLTGRYPKTKVDAALADICLAAWSIPELEMGRVLRAPGITGHKPNHKVRVGDRYYYLDRAFEAEKVALEIDGRSVHGTIDGFEATMMRSAHLDRHGWKVLHVTPTMFREDPRFVLDWLASHLHRRHRPKTMFTEFALRRIMSGAAPA</sequence>
<gene>
    <name evidence="1" type="ordered locus">PPA0150</name>
</gene>